<comment type="cofactor">
    <cofactor evidence="1">
        <name>[4Fe-4S] cluster</name>
        <dbReference type="ChEBI" id="CHEBI:49883"/>
    </cofactor>
</comment>
<dbReference type="GO" id="GO:0051539">
    <property type="term" value="F:4 iron, 4 sulfur cluster binding"/>
    <property type="evidence" value="ECO:0007669"/>
    <property type="project" value="UniProtKB-KW"/>
</dbReference>
<dbReference type="Pfam" id="PF04055">
    <property type="entry name" value="Radical_SAM"/>
    <property type="match status" value="1"/>
</dbReference>
<dbReference type="PANTHER" id="PTHR30544:SF5">
    <property type="entry name" value="RADICAL SAM CORE DOMAIN-CONTAINING PROTEIN"/>
    <property type="match status" value="1"/>
</dbReference>
<evidence type="ECO:0000256" key="7">
    <source>
        <dbReference type="ARBA" id="ARBA00022679"/>
    </source>
</evidence>
<dbReference type="InterPro" id="IPR040072">
    <property type="entry name" value="Methyltransferase_A"/>
</dbReference>
<evidence type="ECO:0000256" key="6">
    <source>
        <dbReference type="ARBA" id="ARBA00022603"/>
    </source>
</evidence>
<evidence type="ECO:0000256" key="10">
    <source>
        <dbReference type="ARBA" id="ARBA00023004"/>
    </source>
</evidence>
<keyword evidence="8" id="KW-0949">S-adenosyl-L-methionine</keyword>
<keyword evidence="11" id="KW-0411">Iron-sulfur</keyword>
<dbReference type="GO" id="GO:0046872">
    <property type="term" value="F:metal ion binding"/>
    <property type="evidence" value="ECO:0007669"/>
    <property type="project" value="UniProtKB-KW"/>
</dbReference>
<evidence type="ECO:0000256" key="2">
    <source>
        <dbReference type="ARBA" id="ARBA00004496"/>
    </source>
</evidence>
<keyword evidence="7 14" id="KW-0808">Transferase</keyword>
<dbReference type="SFLD" id="SFLDS00029">
    <property type="entry name" value="Radical_SAM"/>
    <property type="match status" value="1"/>
</dbReference>
<reference evidence="14 15" key="1">
    <citation type="submission" date="2019-02" db="EMBL/GenBank/DDBJ databases">
        <title>Deep-cultivation of Planctomycetes and their phenomic and genomic characterization uncovers novel biology.</title>
        <authorList>
            <person name="Wiegand S."/>
            <person name="Jogler M."/>
            <person name="Boedeker C."/>
            <person name="Pinto D."/>
            <person name="Vollmers J."/>
            <person name="Rivas-Marin E."/>
            <person name="Kohn T."/>
            <person name="Peeters S.H."/>
            <person name="Heuer A."/>
            <person name="Rast P."/>
            <person name="Oberbeckmann S."/>
            <person name="Bunk B."/>
            <person name="Jeske O."/>
            <person name="Meyerdierks A."/>
            <person name="Storesund J.E."/>
            <person name="Kallscheuer N."/>
            <person name="Luecker S."/>
            <person name="Lage O.M."/>
            <person name="Pohl T."/>
            <person name="Merkel B.J."/>
            <person name="Hornburger P."/>
            <person name="Mueller R.-W."/>
            <person name="Bruemmer F."/>
            <person name="Labrenz M."/>
            <person name="Spormann A.M."/>
            <person name="Op Den Camp H."/>
            <person name="Overmann J."/>
            <person name="Amann R."/>
            <person name="Jetten M.S.M."/>
            <person name="Mascher T."/>
            <person name="Medema M.H."/>
            <person name="Devos D.P."/>
            <person name="Kaster A.-K."/>
            <person name="Ovreas L."/>
            <person name="Rohde M."/>
            <person name="Galperin M.Y."/>
            <person name="Jogler C."/>
        </authorList>
    </citation>
    <scope>NUCLEOTIDE SEQUENCE [LARGE SCALE GENOMIC DNA]</scope>
    <source>
        <strain evidence="14 15">Pla108</strain>
    </source>
</reference>
<evidence type="ECO:0000256" key="8">
    <source>
        <dbReference type="ARBA" id="ARBA00022691"/>
    </source>
</evidence>
<dbReference type="GO" id="GO:0005737">
    <property type="term" value="C:cytoplasm"/>
    <property type="evidence" value="ECO:0007669"/>
    <property type="project" value="UniProtKB-SubCell"/>
</dbReference>
<organism evidence="14 15">
    <name type="scientific">Botrimarina colliarenosi</name>
    <dbReference type="NCBI Taxonomy" id="2528001"/>
    <lineage>
        <taxon>Bacteria</taxon>
        <taxon>Pseudomonadati</taxon>
        <taxon>Planctomycetota</taxon>
        <taxon>Planctomycetia</taxon>
        <taxon>Pirellulales</taxon>
        <taxon>Lacipirellulaceae</taxon>
        <taxon>Botrimarina</taxon>
    </lineage>
</organism>
<comment type="subcellular location">
    <subcellularLocation>
        <location evidence="2">Cytoplasm</location>
    </subcellularLocation>
</comment>
<gene>
    <name evidence="14" type="primary">cfr</name>
    <name evidence="14" type="ORF">Pla108_25500</name>
</gene>
<feature type="domain" description="Radical SAM core" evidence="13">
    <location>
        <begin position="106"/>
        <end position="271"/>
    </location>
</feature>
<evidence type="ECO:0000256" key="11">
    <source>
        <dbReference type="ARBA" id="ARBA00023014"/>
    </source>
</evidence>
<dbReference type="GO" id="GO:0030488">
    <property type="term" value="P:tRNA methylation"/>
    <property type="evidence" value="ECO:0007669"/>
    <property type="project" value="TreeGrafter"/>
</dbReference>
<name>A0A5C6ABG9_9BACT</name>
<dbReference type="SUPFAM" id="SSF102114">
    <property type="entry name" value="Radical SAM enzymes"/>
    <property type="match status" value="1"/>
</dbReference>
<accession>A0A5C6ABG9</accession>
<comment type="similarity">
    <text evidence="3">Belongs to the radical SAM superfamily. RlmN family.</text>
</comment>
<dbReference type="OrthoDB" id="9793973at2"/>
<protein>
    <submittedName>
        <fullName evidence="14">Ribosomal RNA large subunit methyltransferase Cfr</fullName>
        <ecNumber evidence="14">2.1.1.224</ecNumber>
    </submittedName>
</protein>
<dbReference type="RefSeq" id="WP_146445282.1">
    <property type="nucleotide sequence ID" value="NZ_SJPR01000003.1"/>
</dbReference>
<dbReference type="SFLD" id="SFLDF00275">
    <property type="entry name" value="adenosine_C2_methyltransferase"/>
    <property type="match status" value="1"/>
</dbReference>
<evidence type="ECO:0000256" key="4">
    <source>
        <dbReference type="ARBA" id="ARBA00022485"/>
    </source>
</evidence>
<dbReference type="Gene3D" id="3.20.20.70">
    <property type="entry name" value="Aldolase class I"/>
    <property type="match status" value="1"/>
</dbReference>
<dbReference type="PIRSF" id="PIRSF006004">
    <property type="entry name" value="CHP00048"/>
    <property type="match status" value="1"/>
</dbReference>
<dbReference type="Proteomes" id="UP000317421">
    <property type="component" value="Unassembled WGS sequence"/>
</dbReference>
<keyword evidence="10" id="KW-0408">Iron</keyword>
<dbReference type="InterPro" id="IPR004383">
    <property type="entry name" value="rRNA_lsu_MTrfase_RlmN/Cfr"/>
</dbReference>
<proteinExistence type="inferred from homology"/>
<dbReference type="GO" id="GO:0008173">
    <property type="term" value="F:RNA methyltransferase activity"/>
    <property type="evidence" value="ECO:0007669"/>
    <property type="project" value="InterPro"/>
</dbReference>
<keyword evidence="12" id="KW-1015">Disulfide bond</keyword>
<keyword evidence="15" id="KW-1185">Reference proteome</keyword>
<keyword evidence="6 14" id="KW-0489">Methyltransferase</keyword>
<keyword evidence="9" id="KW-0479">Metal-binding</keyword>
<dbReference type="InterPro" id="IPR013785">
    <property type="entry name" value="Aldolase_TIM"/>
</dbReference>
<dbReference type="EC" id="2.1.1.224" evidence="14"/>
<evidence type="ECO:0000313" key="15">
    <source>
        <dbReference type="Proteomes" id="UP000317421"/>
    </source>
</evidence>
<dbReference type="GO" id="GO:0070475">
    <property type="term" value="P:rRNA base methylation"/>
    <property type="evidence" value="ECO:0007669"/>
    <property type="project" value="TreeGrafter"/>
</dbReference>
<evidence type="ECO:0000313" key="14">
    <source>
        <dbReference type="EMBL" id="TWT96776.1"/>
    </source>
</evidence>
<dbReference type="EMBL" id="SJPR01000003">
    <property type="protein sequence ID" value="TWT96776.1"/>
    <property type="molecule type" value="Genomic_DNA"/>
</dbReference>
<dbReference type="InterPro" id="IPR058240">
    <property type="entry name" value="rSAM_sf"/>
</dbReference>
<dbReference type="SFLD" id="SFLDG01062">
    <property type="entry name" value="methyltransferase_(Class_A)"/>
    <property type="match status" value="1"/>
</dbReference>
<keyword evidence="4" id="KW-0004">4Fe-4S</keyword>
<dbReference type="AlphaFoldDB" id="A0A5C6ABG9"/>
<evidence type="ECO:0000256" key="1">
    <source>
        <dbReference type="ARBA" id="ARBA00001966"/>
    </source>
</evidence>
<keyword evidence="5" id="KW-0963">Cytoplasm</keyword>
<evidence type="ECO:0000256" key="3">
    <source>
        <dbReference type="ARBA" id="ARBA00007544"/>
    </source>
</evidence>
<evidence type="ECO:0000259" key="13">
    <source>
        <dbReference type="Pfam" id="PF04055"/>
    </source>
</evidence>
<dbReference type="InterPro" id="IPR007197">
    <property type="entry name" value="rSAM"/>
</dbReference>
<comment type="caution">
    <text evidence="14">The sequence shown here is derived from an EMBL/GenBank/DDBJ whole genome shotgun (WGS) entry which is preliminary data.</text>
</comment>
<evidence type="ECO:0000256" key="9">
    <source>
        <dbReference type="ARBA" id="ARBA00022723"/>
    </source>
</evidence>
<sequence length="362" mass="39512">MAVSFYDTAAVDALIRELRIDPYLLRRARNAFFKKAAPPEAALAELPAENRTAFAAAVQFGTLTDLRRFDSGLDEATKLVFRTTAGFAIESVILRPATGRTTLCVSSQVGCAAACSFCATGHMGVARDLTADEILDQVVNANAILKDEGRRVRNLVFMGMGEPMHNEQEVQTALSVLQDPACFDHPASRILVSTVGVPAPLLRTVERFPTTNFALSLHSASQATREQIIPLARRYSLDQLRDAVLHLNQVQPETTKVMIEYLMLDEVNDSPEAAQLLLSWISGLRVHVNLIPFNSIPHRPELKCSPRSRIDTFGETIRSAGFPTTIRYSLGSDIEAACGQLVQSENRSVAKSLAQATASTSN</sequence>
<evidence type="ECO:0000256" key="12">
    <source>
        <dbReference type="ARBA" id="ARBA00023157"/>
    </source>
</evidence>
<dbReference type="PANTHER" id="PTHR30544">
    <property type="entry name" value="23S RRNA METHYLTRANSFERASE"/>
    <property type="match status" value="1"/>
</dbReference>
<evidence type="ECO:0000256" key="5">
    <source>
        <dbReference type="ARBA" id="ARBA00022490"/>
    </source>
</evidence>